<evidence type="ECO:0000256" key="1">
    <source>
        <dbReference type="SAM" id="Phobius"/>
    </source>
</evidence>
<proteinExistence type="predicted"/>
<keyword evidence="1" id="KW-0472">Membrane</keyword>
<feature type="transmembrane region" description="Helical" evidence="1">
    <location>
        <begin position="116"/>
        <end position="138"/>
    </location>
</feature>
<keyword evidence="1" id="KW-0812">Transmembrane</keyword>
<keyword evidence="1" id="KW-1133">Transmembrane helix</keyword>
<feature type="transmembrane region" description="Helical" evidence="1">
    <location>
        <begin position="187"/>
        <end position="209"/>
    </location>
</feature>
<dbReference type="AlphaFoldDB" id="A0A2H3C4E3"/>
<feature type="transmembrane region" description="Helical" evidence="1">
    <location>
        <begin position="259"/>
        <end position="279"/>
    </location>
</feature>
<evidence type="ECO:0000313" key="2">
    <source>
        <dbReference type="EMBL" id="PBK73188.1"/>
    </source>
</evidence>
<feature type="transmembrane region" description="Helical" evidence="1">
    <location>
        <begin position="62"/>
        <end position="81"/>
    </location>
</feature>
<keyword evidence="3" id="KW-1185">Reference proteome</keyword>
<evidence type="ECO:0000313" key="3">
    <source>
        <dbReference type="Proteomes" id="UP000218334"/>
    </source>
</evidence>
<organism evidence="2 3">
    <name type="scientific">Armillaria solidipes</name>
    <dbReference type="NCBI Taxonomy" id="1076256"/>
    <lineage>
        <taxon>Eukaryota</taxon>
        <taxon>Fungi</taxon>
        <taxon>Dikarya</taxon>
        <taxon>Basidiomycota</taxon>
        <taxon>Agaricomycotina</taxon>
        <taxon>Agaricomycetes</taxon>
        <taxon>Agaricomycetidae</taxon>
        <taxon>Agaricales</taxon>
        <taxon>Marasmiineae</taxon>
        <taxon>Physalacriaceae</taxon>
        <taxon>Armillaria</taxon>
    </lineage>
</organism>
<feature type="transmembrane region" description="Helical" evidence="1">
    <location>
        <begin position="230"/>
        <end position="253"/>
    </location>
</feature>
<gene>
    <name evidence="2" type="ORF">ARMSODRAFT_1082522</name>
</gene>
<dbReference type="Proteomes" id="UP000218334">
    <property type="component" value="Unassembled WGS sequence"/>
</dbReference>
<name>A0A2H3C4E3_9AGAR</name>
<feature type="transmembrane region" description="Helical" evidence="1">
    <location>
        <begin position="28"/>
        <end position="50"/>
    </location>
</feature>
<sequence>MSSSEIPSLTTEDRQLVFQVLDASFNRAILLGLLQGIYTCIFGYTFWTLFSTRTTRNNAGRKFMAVTIFLLYIFTTISFSFDWAFQRYAYVSNGETFYSVFLALEAVGPWWRTYRLVTGITGGINTVLADIAMIWRCWVIWSENWLIVTPAIICTVAGMLSKVFQIYGSMSNVSSDISRTSGYTTKIDWSILYLSFTLATTVLTTMLIISRIVKVGNSACGTGLGSYRRVMEILVESAALYSISVIVYMGLVASNDQSAYYADAIMAYIKGIAPTLLMARIASGQGLSSNKVSQETRVSSLHFRPPETMLGSSGSGR</sequence>
<dbReference type="STRING" id="1076256.A0A2H3C4E3"/>
<feature type="transmembrane region" description="Helical" evidence="1">
    <location>
        <begin position="145"/>
        <end position="167"/>
    </location>
</feature>
<protein>
    <recommendedName>
        <fullName evidence="4">Family A G protein-coupled receptor-like protein</fullName>
    </recommendedName>
</protein>
<accession>A0A2H3C4E3</accession>
<evidence type="ECO:0008006" key="4">
    <source>
        <dbReference type="Google" id="ProtNLM"/>
    </source>
</evidence>
<dbReference type="EMBL" id="KZ293421">
    <property type="protein sequence ID" value="PBK73188.1"/>
    <property type="molecule type" value="Genomic_DNA"/>
</dbReference>
<reference evidence="3" key="1">
    <citation type="journal article" date="2017" name="Nat. Ecol. Evol.">
        <title>Genome expansion and lineage-specific genetic innovations in the forest pathogenic fungi Armillaria.</title>
        <authorList>
            <person name="Sipos G."/>
            <person name="Prasanna A.N."/>
            <person name="Walter M.C."/>
            <person name="O'Connor E."/>
            <person name="Balint B."/>
            <person name="Krizsan K."/>
            <person name="Kiss B."/>
            <person name="Hess J."/>
            <person name="Varga T."/>
            <person name="Slot J."/>
            <person name="Riley R."/>
            <person name="Boka B."/>
            <person name="Rigling D."/>
            <person name="Barry K."/>
            <person name="Lee J."/>
            <person name="Mihaltcheva S."/>
            <person name="LaButti K."/>
            <person name="Lipzen A."/>
            <person name="Waldron R."/>
            <person name="Moloney N.M."/>
            <person name="Sperisen C."/>
            <person name="Kredics L."/>
            <person name="Vagvoelgyi C."/>
            <person name="Patrignani A."/>
            <person name="Fitzpatrick D."/>
            <person name="Nagy I."/>
            <person name="Doyle S."/>
            <person name="Anderson J.B."/>
            <person name="Grigoriev I.V."/>
            <person name="Gueldener U."/>
            <person name="Muensterkoetter M."/>
            <person name="Nagy L.G."/>
        </authorList>
    </citation>
    <scope>NUCLEOTIDE SEQUENCE [LARGE SCALE GENOMIC DNA]</scope>
    <source>
        <strain evidence="3">28-4</strain>
    </source>
</reference>